<protein>
    <submittedName>
        <fullName evidence="1">Uncharacterized protein</fullName>
    </submittedName>
</protein>
<organism evidence="1 3">
    <name type="scientific">Iris pallida</name>
    <name type="common">Sweet iris</name>
    <dbReference type="NCBI Taxonomy" id="29817"/>
    <lineage>
        <taxon>Eukaryota</taxon>
        <taxon>Viridiplantae</taxon>
        <taxon>Streptophyta</taxon>
        <taxon>Embryophyta</taxon>
        <taxon>Tracheophyta</taxon>
        <taxon>Spermatophyta</taxon>
        <taxon>Magnoliopsida</taxon>
        <taxon>Liliopsida</taxon>
        <taxon>Asparagales</taxon>
        <taxon>Iridaceae</taxon>
        <taxon>Iridoideae</taxon>
        <taxon>Irideae</taxon>
        <taxon>Iris</taxon>
    </lineage>
</organism>
<name>A0AAX6FEC4_IRIPA</name>
<evidence type="ECO:0000313" key="2">
    <source>
        <dbReference type="EMBL" id="KAJ6847455.1"/>
    </source>
</evidence>
<evidence type="ECO:0000313" key="1">
    <source>
        <dbReference type="EMBL" id="KAJ6814563.1"/>
    </source>
</evidence>
<proteinExistence type="predicted"/>
<keyword evidence="3" id="KW-1185">Reference proteome</keyword>
<gene>
    <name evidence="1" type="ORF">M6B38_137225</name>
    <name evidence="2" type="ORF">M6B38_277600</name>
</gene>
<dbReference type="Proteomes" id="UP001140949">
    <property type="component" value="Unassembled WGS sequence"/>
</dbReference>
<comment type="caution">
    <text evidence="1">The sequence shown here is derived from an EMBL/GenBank/DDBJ whole genome shotgun (WGS) entry which is preliminary data.</text>
</comment>
<reference evidence="1" key="2">
    <citation type="submission" date="2023-04" db="EMBL/GenBank/DDBJ databases">
        <authorList>
            <person name="Bruccoleri R.E."/>
            <person name="Oakeley E.J."/>
            <person name="Faust A.-M."/>
            <person name="Dessus-Babus S."/>
            <person name="Altorfer M."/>
            <person name="Burckhardt D."/>
            <person name="Oertli M."/>
            <person name="Naumann U."/>
            <person name="Petersen F."/>
            <person name="Wong J."/>
        </authorList>
    </citation>
    <scope>NUCLEOTIDE SEQUENCE</scope>
    <source>
        <strain evidence="1">GSM-AAB239-AS_SAM_17_03QT</strain>
        <tissue evidence="1">Leaf</tissue>
    </source>
</reference>
<dbReference type="EMBL" id="JANAVB010005398">
    <property type="protein sequence ID" value="KAJ6847455.1"/>
    <property type="molecule type" value="Genomic_DNA"/>
</dbReference>
<dbReference type="EMBL" id="JANAVB010029619">
    <property type="protein sequence ID" value="KAJ6814563.1"/>
    <property type="molecule type" value="Genomic_DNA"/>
</dbReference>
<dbReference type="AlphaFoldDB" id="A0AAX6FEC4"/>
<evidence type="ECO:0000313" key="3">
    <source>
        <dbReference type="Proteomes" id="UP001140949"/>
    </source>
</evidence>
<reference evidence="1" key="1">
    <citation type="journal article" date="2023" name="GigaByte">
        <title>Genome assembly of the bearded iris, Iris pallida Lam.</title>
        <authorList>
            <person name="Bruccoleri R.E."/>
            <person name="Oakeley E.J."/>
            <person name="Faust A.M.E."/>
            <person name="Altorfer M."/>
            <person name="Dessus-Babus S."/>
            <person name="Burckhardt D."/>
            <person name="Oertli M."/>
            <person name="Naumann U."/>
            <person name="Petersen F."/>
            <person name="Wong J."/>
        </authorList>
    </citation>
    <scope>NUCLEOTIDE SEQUENCE</scope>
    <source>
        <strain evidence="1">GSM-AAB239-AS_SAM_17_03QT</strain>
    </source>
</reference>
<accession>A0AAX6FEC4</accession>
<sequence length="50" mass="5529">MSLRSQPTVSRSHSSTVIEIAFFSVSDEGAVASPCLQFLPLRRYRADLDS</sequence>